<dbReference type="Proteomes" id="UP000759443">
    <property type="component" value="Unassembled WGS sequence"/>
</dbReference>
<dbReference type="InterPro" id="IPR004960">
    <property type="entry name" value="LipA_acyltrans"/>
</dbReference>
<gene>
    <name evidence="7" type="ORF">J2Z17_002137</name>
</gene>
<dbReference type="EC" id="2.3.1.241" evidence="7"/>
<comment type="caution">
    <text evidence="7">The sequence shown here is derived from an EMBL/GenBank/DDBJ whole genome shotgun (WGS) entry which is preliminary data.</text>
</comment>
<evidence type="ECO:0000256" key="5">
    <source>
        <dbReference type="ARBA" id="ARBA00023136"/>
    </source>
</evidence>
<accession>A0ABS4DYF2</accession>
<dbReference type="RefSeq" id="WP_209944698.1">
    <property type="nucleotide sequence ID" value="NZ_JAGGJU010000005.1"/>
</dbReference>
<evidence type="ECO:0000313" key="7">
    <source>
        <dbReference type="EMBL" id="MBP1850700.1"/>
    </source>
</evidence>
<evidence type="ECO:0000256" key="6">
    <source>
        <dbReference type="ARBA" id="ARBA00023315"/>
    </source>
</evidence>
<keyword evidence="2" id="KW-1003">Cell membrane</keyword>
<evidence type="ECO:0000256" key="1">
    <source>
        <dbReference type="ARBA" id="ARBA00004533"/>
    </source>
</evidence>
<evidence type="ECO:0000313" key="8">
    <source>
        <dbReference type="Proteomes" id="UP000759443"/>
    </source>
</evidence>
<dbReference type="PANTHER" id="PTHR30606:SF9">
    <property type="entry name" value="LIPID A BIOSYNTHESIS LAUROYLTRANSFERASE"/>
    <property type="match status" value="1"/>
</dbReference>
<keyword evidence="5" id="KW-0472">Membrane</keyword>
<dbReference type="PANTHER" id="PTHR30606">
    <property type="entry name" value="LIPID A BIOSYNTHESIS LAUROYL ACYLTRANSFERASE"/>
    <property type="match status" value="1"/>
</dbReference>
<dbReference type="Pfam" id="PF03279">
    <property type="entry name" value="Lip_A_acyltrans"/>
    <property type="match status" value="1"/>
</dbReference>
<evidence type="ECO:0000256" key="3">
    <source>
        <dbReference type="ARBA" id="ARBA00022519"/>
    </source>
</evidence>
<comment type="subcellular location">
    <subcellularLocation>
        <location evidence="1">Cell inner membrane</location>
    </subcellularLocation>
</comment>
<proteinExistence type="predicted"/>
<name>A0ABS4DYF2_9HYPH</name>
<organism evidence="7 8">
    <name type="scientific">Rhizobium halophytocola</name>
    <dbReference type="NCBI Taxonomy" id="735519"/>
    <lineage>
        <taxon>Bacteria</taxon>
        <taxon>Pseudomonadati</taxon>
        <taxon>Pseudomonadota</taxon>
        <taxon>Alphaproteobacteria</taxon>
        <taxon>Hyphomicrobiales</taxon>
        <taxon>Rhizobiaceae</taxon>
        <taxon>Rhizobium/Agrobacterium group</taxon>
        <taxon>Rhizobium</taxon>
    </lineage>
</organism>
<evidence type="ECO:0000256" key="2">
    <source>
        <dbReference type="ARBA" id="ARBA00022475"/>
    </source>
</evidence>
<reference evidence="7 8" key="1">
    <citation type="submission" date="2021-03" db="EMBL/GenBank/DDBJ databases">
        <title>Genomic Encyclopedia of Type Strains, Phase IV (KMG-IV): sequencing the most valuable type-strain genomes for metagenomic binning, comparative biology and taxonomic classification.</title>
        <authorList>
            <person name="Goeker M."/>
        </authorList>
    </citation>
    <scope>NUCLEOTIDE SEQUENCE [LARGE SCALE GENOMIC DNA]</scope>
    <source>
        <strain evidence="7 8">DSM 21600</strain>
    </source>
</reference>
<sequence length="340" mass="38017">MPKAPHPIERKPAADAIAKRKAWRYEAQDKPGLADLTAGGERRRRFLRYWIQDNFWNGMHLAGHYSMKLLPMDAATAFGARLGLFAIPRFHTSAEKRARATIAKLRPDLDAAAQDALFKENCRTQGRLMIEFSHINRLVHHPERIEIRDLHHIGDSAAAGPVIIVGMHLGNWEIGPTVLTHIGLRPYANYTPPPGRAKAWISERVRRKGGLNFLPPGLQGIRPAVNLLKQGGVISMFCDEGVNGKIRGPLFGRKPHLEGNLALAVRLARMTGATICPWYNLRQDGFRFVAQMLPPITLPPEDKPGARLMEDILLLNGVIEPVVRAHLDQWFFLDNALPGK</sequence>
<dbReference type="EMBL" id="JAGGJU010000005">
    <property type="protein sequence ID" value="MBP1850700.1"/>
    <property type="molecule type" value="Genomic_DNA"/>
</dbReference>
<protein>
    <submittedName>
        <fullName evidence="7">KDO2-lipid IV(A) lauroyltransferase</fullName>
        <ecNumber evidence="7">2.3.1.241</ecNumber>
    </submittedName>
</protein>
<keyword evidence="8" id="KW-1185">Reference proteome</keyword>
<dbReference type="CDD" id="cd07984">
    <property type="entry name" value="LPLAT_LABLAT-like"/>
    <property type="match status" value="1"/>
</dbReference>
<evidence type="ECO:0000256" key="4">
    <source>
        <dbReference type="ARBA" id="ARBA00022679"/>
    </source>
</evidence>
<keyword evidence="6 7" id="KW-0012">Acyltransferase</keyword>
<dbReference type="GO" id="GO:0008913">
    <property type="term" value="F:Kdo2-lipid IVA acyltransferase activity"/>
    <property type="evidence" value="ECO:0007669"/>
    <property type="project" value="UniProtKB-EC"/>
</dbReference>
<keyword evidence="3" id="KW-0997">Cell inner membrane</keyword>
<keyword evidence="4 7" id="KW-0808">Transferase</keyword>